<name>A0A518F006_9BACT</name>
<keyword evidence="3" id="KW-1185">Reference proteome</keyword>
<feature type="region of interest" description="Disordered" evidence="1">
    <location>
        <begin position="268"/>
        <end position="293"/>
    </location>
</feature>
<organism evidence="2 3">
    <name type="scientific">Saltatorellus ferox</name>
    <dbReference type="NCBI Taxonomy" id="2528018"/>
    <lineage>
        <taxon>Bacteria</taxon>
        <taxon>Pseudomonadati</taxon>
        <taxon>Planctomycetota</taxon>
        <taxon>Planctomycetia</taxon>
        <taxon>Planctomycetia incertae sedis</taxon>
        <taxon>Saltatorellus</taxon>
    </lineage>
</organism>
<reference evidence="2 3" key="1">
    <citation type="submission" date="2019-02" db="EMBL/GenBank/DDBJ databases">
        <title>Deep-cultivation of Planctomycetes and their phenomic and genomic characterization uncovers novel biology.</title>
        <authorList>
            <person name="Wiegand S."/>
            <person name="Jogler M."/>
            <person name="Boedeker C."/>
            <person name="Pinto D."/>
            <person name="Vollmers J."/>
            <person name="Rivas-Marin E."/>
            <person name="Kohn T."/>
            <person name="Peeters S.H."/>
            <person name="Heuer A."/>
            <person name="Rast P."/>
            <person name="Oberbeckmann S."/>
            <person name="Bunk B."/>
            <person name="Jeske O."/>
            <person name="Meyerdierks A."/>
            <person name="Storesund J.E."/>
            <person name="Kallscheuer N."/>
            <person name="Luecker S."/>
            <person name="Lage O.M."/>
            <person name="Pohl T."/>
            <person name="Merkel B.J."/>
            <person name="Hornburger P."/>
            <person name="Mueller R.-W."/>
            <person name="Bruemmer F."/>
            <person name="Labrenz M."/>
            <person name="Spormann A.M."/>
            <person name="Op den Camp H."/>
            <person name="Overmann J."/>
            <person name="Amann R."/>
            <person name="Jetten M.S.M."/>
            <person name="Mascher T."/>
            <person name="Medema M.H."/>
            <person name="Devos D.P."/>
            <person name="Kaster A.-K."/>
            <person name="Ovreas L."/>
            <person name="Rohde M."/>
            <person name="Galperin M.Y."/>
            <person name="Jogler C."/>
        </authorList>
    </citation>
    <scope>NUCLEOTIDE SEQUENCE [LARGE SCALE GENOMIC DNA]</scope>
    <source>
        <strain evidence="2 3">Poly30</strain>
    </source>
</reference>
<proteinExistence type="predicted"/>
<protein>
    <submittedName>
        <fullName evidence="2">Uncharacterized protein</fullName>
    </submittedName>
</protein>
<dbReference type="RefSeq" id="WP_145204441.1">
    <property type="nucleotide sequence ID" value="NZ_CP036434.1"/>
</dbReference>
<dbReference type="Proteomes" id="UP000320390">
    <property type="component" value="Chromosome"/>
</dbReference>
<dbReference type="EMBL" id="CP036434">
    <property type="protein sequence ID" value="QDV09672.1"/>
    <property type="molecule type" value="Genomic_DNA"/>
</dbReference>
<accession>A0A518F006</accession>
<evidence type="ECO:0000256" key="1">
    <source>
        <dbReference type="SAM" id="MobiDB-lite"/>
    </source>
</evidence>
<dbReference type="AlphaFoldDB" id="A0A518F006"/>
<evidence type="ECO:0000313" key="3">
    <source>
        <dbReference type="Proteomes" id="UP000320390"/>
    </source>
</evidence>
<sequence>MTFPFVQALLAGGLLAPCAFPVSGDEGATAPSRVEVIQPRRIATMDREGKVPARKLGGRPRQQEGMLIFDGATDGDRQLDPQIAVGGDYVLTATNGGLIVYTRAGDYVLGVHQSAFENGIDPKVFYDRHNRVFGFDLWVYWDDAKVKPVNISISETSDPTGAWNTYPVPAPAGVDGGAIAASRRWTGYSFPGGEERTFVLRTADMKAGKPTTAYHFPGGLGHPVLGQDAVDSLYFLDVTPKEFIVRCVEEGEDGAPLARLVGRSEHGLQFVGSPPQSPQKGTDKPTASGDRRPKNVVLQGGHLWFSHTVNVGGRAGVQWHEIELDGTIVQSGLLASETSSFIQTSLAVNDQLDVLVGFQETSPGMFISPRLAWRRGTDEPGTLRPVVSIGEGKAATEGGPWGDYSGSCIDGQNGLDLWTVQSVADEEGKGDTVIARVPMERR</sequence>
<evidence type="ECO:0000313" key="2">
    <source>
        <dbReference type="EMBL" id="QDV09672.1"/>
    </source>
</evidence>
<dbReference type="OrthoDB" id="1488385at2"/>
<gene>
    <name evidence="2" type="ORF">Poly30_52300</name>
</gene>